<accession>M8D7E2</accession>
<evidence type="ECO:0000256" key="6">
    <source>
        <dbReference type="PIRNR" id="PIRNR001123"/>
    </source>
</evidence>
<sequence length="359" mass="39477">MENQFQWNLWKRLTEAPGVSGFEGPVRAIMREYIGAYTDEIVHDRLGSMFGVMRGNENGPKIMVAGHMDEVGFMVTRISEKGFLSFQTVGGWWGQVLLAQRVQVITPQGAIEGVISSIPPHVLSDDQRNRPMDVRNMYIDIGADSREEAEKAGVRPGQQIVPVCPLTQMANPRRIMAKAWDNRYGCSLAVELAKELHEHRDHPNVVYVGATVQEEVAGTRGAKTAAGMIDPDLFLAVDASPAGDIPGVREGGGKLGGGVLMRLYDPMYIMSPNLRDFLISVCEEENIPYQIYIAKGGTDAGVVQYHGTGVPSAVIGIPSRYIHSHAAIIDRDDYEAARKLLFAAVKRLDKATYESILPR</sequence>
<dbReference type="RefSeq" id="WP_003389197.1">
    <property type="nucleotide sequence ID" value="NZ_APBN01000005.1"/>
</dbReference>
<dbReference type="AlphaFoldDB" id="M8D7E2"/>
<evidence type="ECO:0000256" key="8">
    <source>
        <dbReference type="PIRSR" id="PIRSR001123-2"/>
    </source>
</evidence>
<dbReference type="GeneID" id="89498714"/>
<dbReference type="SUPFAM" id="SSF53187">
    <property type="entry name" value="Zn-dependent exopeptidases"/>
    <property type="match status" value="1"/>
</dbReference>
<dbReference type="InterPro" id="IPR051464">
    <property type="entry name" value="Peptidase_M42_aminopept"/>
</dbReference>
<dbReference type="Pfam" id="PF05343">
    <property type="entry name" value="Peptidase_M42"/>
    <property type="match status" value="1"/>
</dbReference>
<dbReference type="OrthoDB" id="9772053at2"/>
<feature type="binding site" evidence="8">
    <location>
        <position position="323"/>
    </location>
    <ligand>
        <name>Zn(2+)</name>
        <dbReference type="ChEBI" id="CHEBI:29105"/>
        <label>2</label>
    </ligand>
</feature>
<dbReference type="InterPro" id="IPR008007">
    <property type="entry name" value="Peptidase_M42"/>
</dbReference>
<organism evidence="9 10">
    <name type="scientific">Brevibacillus borstelensis AK1</name>
    <dbReference type="NCBI Taxonomy" id="1300222"/>
    <lineage>
        <taxon>Bacteria</taxon>
        <taxon>Bacillati</taxon>
        <taxon>Bacillota</taxon>
        <taxon>Bacilli</taxon>
        <taxon>Bacillales</taxon>
        <taxon>Paenibacillaceae</taxon>
        <taxon>Brevibacillus</taxon>
    </lineage>
</organism>
<dbReference type="GO" id="GO:0006508">
    <property type="term" value="P:proteolysis"/>
    <property type="evidence" value="ECO:0007669"/>
    <property type="project" value="UniProtKB-KW"/>
</dbReference>
<feature type="binding site" evidence="8">
    <location>
        <position position="181"/>
    </location>
    <ligand>
        <name>Zn(2+)</name>
        <dbReference type="ChEBI" id="CHEBI:29105"/>
        <label>2</label>
    </ligand>
</feature>
<feature type="binding site" evidence="8">
    <location>
        <position position="238"/>
    </location>
    <ligand>
        <name>Zn(2+)</name>
        <dbReference type="ChEBI" id="CHEBI:29105"/>
        <label>1</label>
    </ligand>
</feature>
<dbReference type="PANTHER" id="PTHR32481">
    <property type="entry name" value="AMINOPEPTIDASE"/>
    <property type="match status" value="1"/>
</dbReference>
<keyword evidence="4 8" id="KW-0479">Metal-binding</keyword>
<dbReference type="Gene3D" id="3.40.630.10">
    <property type="entry name" value="Zn peptidases"/>
    <property type="match status" value="1"/>
</dbReference>
<proteinExistence type="inferred from homology"/>
<comment type="similarity">
    <text evidence="1 6">Belongs to the peptidase M42 family.</text>
</comment>
<feature type="binding site" evidence="8">
    <location>
        <position position="215"/>
    </location>
    <ligand>
        <name>Zn(2+)</name>
        <dbReference type="ChEBI" id="CHEBI:29105"/>
        <label>2</label>
    </ligand>
</feature>
<dbReference type="PANTHER" id="PTHR32481:SF0">
    <property type="entry name" value="AMINOPEPTIDASE YPDE-RELATED"/>
    <property type="match status" value="1"/>
</dbReference>
<dbReference type="PIRSF" id="PIRSF001123">
    <property type="entry name" value="PepA_GA"/>
    <property type="match status" value="1"/>
</dbReference>
<dbReference type="InterPro" id="IPR023367">
    <property type="entry name" value="Peptidase_M42_dom2"/>
</dbReference>
<evidence type="ECO:0000256" key="5">
    <source>
        <dbReference type="ARBA" id="ARBA00022801"/>
    </source>
</evidence>
<comment type="cofactor">
    <cofactor evidence="8">
        <name>a divalent metal cation</name>
        <dbReference type="ChEBI" id="CHEBI:60240"/>
    </cofactor>
    <text evidence="8">Binds 2 divalent metal cations per subunit.</text>
</comment>
<evidence type="ECO:0000313" key="9">
    <source>
        <dbReference type="EMBL" id="EMT52149.1"/>
    </source>
</evidence>
<evidence type="ECO:0000256" key="4">
    <source>
        <dbReference type="ARBA" id="ARBA00022723"/>
    </source>
</evidence>
<dbReference type="GO" id="GO:0004177">
    <property type="term" value="F:aminopeptidase activity"/>
    <property type="evidence" value="ECO:0007669"/>
    <property type="project" value="UniProtKB-UniRule"/>
</dbReference>
<dbReference type="EMBL" id="APBN01000005">
    <property type="protein sequence ID" value="EMT52149.1"/>
    <property type="molecule type" value="Genomic_DNA"/>
</dbReference>
<keyword evidence="5" id="KW-0378">Hydrolase</keyword>
<dbReference type="Gene3D" id="2.40.30.40">
    <property type="entry name" value="Peptidase M42, domain 2"/>
    <property type="match status" value="1"/>
</dbReference>
<feature type="active site" description="Proton acceptor" evidence="7">
    <location>
        <position position="214"/>
    </location>
</feature>
<dbReference type="STRING" id="1300222.I532_14938"/>
<evidence type="ECO:0000256" key="1">
    <source>
        <dbReference type="ARBA" id="ARBA00006272"/>
    </source>
</evidence>
<dbReference type="SUPFAM" id="SSF101821">
    <property type="entry name" value="Aminopeptidase/glucanase lid domain"/>
    <property type="match status" value="1"/>
</dbReference>
<name>M8D7E2_9BACL</name>
<reference evidence="9 10" key="1">
    <citation type="submission" date="2013-03" db="EMBL/GenBank/DDBJ databases">
        <title>Assembly of a new bacterial strain Brevibacillus borstelensis AK1.</title>
        <authorList>
            <person name="Rajan I."/>
            <person name="PoliReddy D."/>
            <person name="Sugumar T."/>
            <person name="Rathinam K."/>
            <person name="Alqarawi S."/>
            <person name="Khalil A.B."/>
            <person name="Sivakumar N."/>
        </authorList>
    </citation>
    <scope>NUCLEOTIDE SEQUENCE [LARGE SCALE GENOMIC DNA]</scope>
    <source>
        <strain evidence="9 10">AK1</strain>
    </source>
</reference>
<dbReference type="GO" id="GO:0046872">
    <property type="term" value="F:metal ion binding"/>
    <property type="evidence" value="ECO:0007669"/>
    <property type="project" value="UniProtKB-UniRule"/>
</dbReference>
<evidence type="ECO:0000313" key="10">
    <source>
        <dbReference type="Proteomes" id="UP000012081"/>
    </source>
</evidence>
<keyword evidence="2" id="KW-0031">Aminopeptidase</keyword>
<keyword evidence="10" id="KW-1185">Reference proteome</keyword>
<evidence type="ECO:0000256" key="3">
    <source>
        <dbReference type="ARBA" id="ARBA00022670"/>
    </source>
</evidence>
<evidence type="ECO:0000256" key="2">
    <source>
        <dbReference type="ARBA" id="ARBA00022438"/>
    </source>
</evidence>
<dbReference type="CDD" id="cd05656">
    <property type="entry name" value="M42_Frv"/>
    <property type="match status" value="1"/>
</dbReference>
<comment type="caution">
    <text evidence="9">The sequence shown here is derived from an EMBL/GenBank/DDBJ whole genome shotgun (WGS) entry which is preliminary data.</text>
</comment>
<feature type="binding site" evidence="8">
    <location>
        <position position="67"/>
    </location>
    <ligand>
        <name>Zn(2+)</name>
        <dbReference type="ChEBI" id="CHEBI:29105"/>
        <label>1</label>
    </ligand>
</feature>
<protein>
    <submittedName>
        <fullName evidence="9">Peptidase M42 family protein</fullName>
    </submittedName>
</protein>
<dbReference type="Proteomes" id="UP000012081">
    <property type="component" value="Unassembled WGS sequence"/>
</dbReference>
<dbReference type="PATRIC" id="fig|1300222.3.peg.3123"/>
<feature type="binding site" evidence="8">
    <location>
        <position position="181"/>
    </location>
    <ligand>
        <name>Zn(2+)</name>
        <dbReference type="ChEBI" id="CHEBI:29105"/>
        <label>1</label>
    </ligand>
</feature>
<gene>
    <name evidence="9" type="ORF">I532_14938</name>
</gene>
<evidence type="ECO:0000256" key="7">
    <source>
        <dbReference type="PIRSR" id="PIRSR001123-1"/>
    </source>
</evidence>
<keyword evidence="3" id="KW-0645">Protease</keyword>